<proteinExistence type="predicted"/>
<sequence length="61" mass="7016">MDKTDQQEIRQIEEIIKELPSTVWEVIEMAISVEQEQLHMAEGSAKSTFLNVMPKRLEGLS</sequence>
<dbReference type="EMBL" id="VSFG01000001">
    <property type="protein sequence ID" value="TYB49192.1"/>
    <property type="molecule type" value="Genomic_DNA"/>
</dbReference>
<dbReference type="AlphaFoldDB" id="A0A5D0NY18"/>
<dbReference type="RefSeq" id="WP_067894011.1">
    <property type="nucleotide sequence ID" value="NZ_VSFG01000001.1"/>
</dbReference>
<evidence type="ECO:0000313" key="2">
    <source>
        <dbReference type="Proteomes" id="UP000323380"/>
    </source>
</evidence>
<accession>A0A5D0NY18</accession>
<protein>
    <submittedName>
        <fullName evidence="1">Uncharacterized protein</fullName>
    </submittedName>
</protein>
<dbReference type="STRING" id="1220554.GCA_001552135_04352"/>
<gene>
    <name evidence="1" type="ORF">FXF69_08735</name>
</gene>
<keyword evidence="2" id="KW-1185">Reference proteome</keyword>
<evidence type="ECO:0000313" key="1">
    <source>
        <dbReference type="EMBL" id="TYB49192.1"/>
    </source>
</evidence>
<dbReference type="Proteomes" id="UP000323380">
    <property type="component" value="Unassembled WGS sequence"/>
</dbReference>
<organism evidence="1 2">
    <name type="scientific">Actinomadura chibensis</name>
    <dbReference type="NCBI Taxonomy" id="392828"/>
    <lineage>
        <taxon>Bacteria</taxon>
        <taxon>Bacillati</taxon>
        <taxon>Actinomycetota</taxon>
        <taxon>Actinomycetes</taxon>
        <taxon>Streptosporangiales</taxon>
        <taxon>Thermomonosporaceae</taxon>
        <taxon>Actinomadura</taxon>
    </lineage>
</organism>
<name>A0A5D0NY18_9ACTN</name>
<reference evidence="1 2" key="1">
    <citation type="submission" date="2019-08" db="EMBL/GenBank/DDBJ databases">
        <title>Actinomadura sp. nov. CYP1-5 isolated from mountain soil.</title>
        <authorList>
            <person name="Songsumanus A."/>
            <person name="Kuncharoen N."/>
            <person name="Kudo T."/>
            <person name="Yuki M."/>
            <person name="Igarashi Y."/>
            <person name="Tanasupawat S."/>
        </authorList>
    </citation>
    <scope>NUCLEOTIDE SEQUENCE [LARGE SCALE GENOMIC DNA]</scope>
    <source>
        <strain evidence="1 2">JCM 14158</strain>
    </source>
</reference>
<comment type="caution">
    <text evidence="1">The sequence shown here is derived from an EMBL/GenBank/DDBJ whole genome shotgun (WGS) entry which is preliminary data.</text>
</comment>